<dbReference type="CDD" id="cd00165">
    <property type="entry name" value="S4"/>
    <property type="match status" value="1"/>
</dbReference>
<dbReference type="Pfam" id="PF00849">
    <property type="entry name" value="PseudoU_synth_2"/>
    <property type="match status" value="1"/>
</dbReference>
<reference evidence="7" key="1">
    <citation type="submission" date="2018-07" db="EMBL/GenBank/DDBJ databases">
        <authorList>
            <person name="Somerville V."/>
        </authorList>
    </citation>
    <scope>NUCLEOTIDE SEQUENCE</scope>
    <source>
        <strain evidence="7">NWC_2_2</strain>
    </source>
</reference>
<dbReference type="InterPro" id="IPR006145">
    <property type="entry name" value="PsdUridine_synth_RsuA/RluA"/>
</dbReference>
<evidence type="ECO:0000256" key="2">
    <source>
        <dbReference type="ARBA" id="ARBA00022884"/>
    </source>
</evidence>
<evidence type="ECO:0000256" key="4">
    <source>
        <dbReference type="PROSITE-ProRule" id="PRU00182"/>
    </source>
</evidence>
<dbReference type="InterPro" id="IPR020094">
    <property type="entry name" value="TruA/RsuA/RluB/E/F_N"/>
</dbReference>
<evidence type="ECO:0000256" key="5">
    <source>
        <dbReference type="RuleBase" id="RU003887"/>
    </source>
</evidence>
<dbReference type="PROSITE" id="PS50889">
    <property type="entry name" value="S4"/>
    <property type="match status" value="1"/>
</dbReference>
<protein>
    <recommendedName>
        <fullName evidence="5">Pseudouridine synthase</fullName>
        <ecNumber evidence="5">5.4.99.-</ecNumber>
    </recommendedName>
</protein>
<dbReference type="InterPro" id="IPR050343">
    <property type="entry name" value="RsuA_PseudoU_synthase"/>
</dbReference>
<evidence type="ECO:0000256" key="1">
    <source>
        <dbReference type="ARBA" id="ARBA00008348"/>
    </source>
</evidence>
<keyword evidence="2 4" id="KW-0694">RNA-binding</keyword>
<keyword evidence="3 5" id="KW-0413">Isomerase</keyword>
<dbReference type="InterPro" id="IPR000748">
    <property type="entry name" value="PsdUridine_synth_RsuA/RluB/E/F"/>
</dbReference>
<dbReference type="InterPro" id="IPR020103">
    <property type="entry name" value="PsdUridine_synth_cat_dom_sf"/>
</dbReference>
<accession>A0A1L3JWT4</accession>
<dbReference type="FunFam" id="3.10.290.10:FF:000003">
    <property type="entry name" value="Pseudouridine synthase"/>
    <property type="match status" value="1"/>
</dbReference>
<dbReference type="GO" id="GO:0005829">
    <property type="term" value="C:cytosol"/>
    <property type="evidence" value="ECO:0007669"/>
    <property type="project" value="UniProtKB-ARBA"/>
</dbReference>
<dbReference type="SMART" id="SM00363">
    <property type="entry name" value="S4"/>
    <property type="match status" value="1"/>
</dbReference>
<dbReference type="OrthoDB" id="9807213at2"/>
<dbReference type="InterPro" id="IPR036986">
    <property type="entry name" value="S4_RNA-bd_sf"/>
</dbReference>
<dbReference type="Pfam" id="PF01479">
    <property type="entry name" value="S4"/>
    <property type="match status" value="1"/>
</dbReference>
<dbReference type="InterPro" id="IPR042092">
    <property type="entry name" value="PsdUridine_s_RsuA/RluB/E/F_cat"/>
</dbReference>
<organism evidence="7">
    <name type="scientific">Lactobacillus delbrueckii subsp. lactis</name>
    <dbReference type="NCBI Taxonomy" id="29397"/>
    <lineage>
        <taxon>Bacteria</taxon>
        <taxon>Bacillati</taxon>
        <taxon>Bacillota</taxon>
        <taxon>Bacilli</taxon>
        <taxon>Lactobacillales</taxon>
        <taxon>Lactobacillaceae</taxon>
        <taxon>Lactobacillus</taxon>
    </lineage>
</organism>
<dbReference type="EC" id="5.4.99.-" evidence="5"/>
<feature type="domain" description="RNA-binding S4" evidence="6">
    <location>
        <begin position="2"/>
        <end position="61"/>
    </location>
</feature>
<dbReference type="SUPFAM" id="SSF55174">
    <property type="entry name" value="Alpha-L RNA-binding motif"/>
    <property type="match status" value="1"/>
</dbReference>
<evidence type="ECO:0000256" key="3">
    <source>
        <dbReference type="ARBA" id="ARBA00023235"/>
    </source>
</evidence>
<dbReference type="InterPro" id="IPR018496">
    <property type="entry name" value="PsdUridine_synth_RsuA/RluB_CS"/>
</dbReference>
<dbReference type="EMBL" id="CP031023">
    <property type="protein sequence ID" value="AZA16384.1"/>
    <property type="molecule type" value="Genomic_DNA"/>
</dbReference>
<dbReference type="SUPFAM" id="SSF55120">
    <property type="entry name" value="Pseudouridine synthase"/>
    <property type="match status" value="1"/>
</dbReference>
<dbReference type="GO" id="GO:0000455">
    <property type="term" value="P:enzyme-directed rRNA pseudouridine synthesis"/>
    <property type="evidence" value="ECO:0007669"/>
    <property type="project" value="UniProtKB-ARBA"/>
</dbReference>
<evidence type="ECO:0000259" key="6">
    <source>
        <dbReference type="SMART" id="SM00363"/>
    </source>
</evidence>
<dbReference type="Gene3D" id="3.10.290.10">
    <property type="entry name" value="RNA-binding S4 domain"/>
    <property type="match status" value="1"/>
</dbReference>
<name>A0A1L3JWT4_LACDL</name>
<dbReference type="PANTHER" id="PTHR47683">
    <property type="entry name" value="PSEUDOURIDINE SYNTHASE FAMILY PROTEIN-RELATED"/>
    <property type="match status" value="1"/>
</dbReference>
<dbReference type="AlphaFoldDB" id="A0A1L3JWT4"/>
<dbReference type="GO" id="GO:0003723">
    <property type="term" value="F:RNA binding"/>
    <property type="evidence" value="ECO:0007669"/>
    <property type="project" value="UniProtKB-KW"/>
</dbReference>
<dbReference type="InterPro" id="IPR002942">
    <property type="entry name" value="S4_RNA-bd"/>
</dbReference>
<sequence>MLRLDKFLANMKVGSRSQVHEIIKAGQVTVNGKVCRSAKQKVKEDAEVLVNGQAVIYQQYHYFLLNKSAGVLSATEDSRQKTVLDLLKDQDRYQKIAPVGRLDKDTTGLLLLTNDGQLAHQLLAPEYHVPKTYYALLAGVADEETAKAIAAGLTLKDGTELKPGQLKILRQDKDQEQSEIEITITEGKYHQVKRMFASQGMKVLKLKRLSMGPLTLPADLALGSYRPLTEEELAALKQVAL</sequence>
<dbReference type="Gene3D" id="3.30.70.1560">
    <property type="entry name" value="Alpha-L RNA-binding motif"/>
    <property type="match status" value="1"/>
</dbReference>
<evidence type="ECO:0000313" key="7">
    <source>
        <dbReference type="EMBL" id="AZA16384.1"/>
    </source>
</evidence>
<gene>
    <name evidence="7" type="ORF">DQL93_07685</name>
</gene>
<dbReference type="GO" id="GO:0120159">
    <property type="term" value="F:rRNA pseudouridine synthase activity"/>
    <property type="evidence" value="ECO:0007669"/>
    <property type="project" value="UniProtKB-ARBA"/>
</dbReference>
<dbReference type="CDD" id="cd02553">
    <property type="entry name" value="PseudoU_synth_RsuA"/>
    <property type="match status" value="1"/>
</dbReference>
<comment type="similarity">
    <text evidence="1 5">Belongs to the pseudouridine synthase RsuA family.</text>
</comment>
<proteinExistence type="inferred from homology"/>
<dbReference type="RefSeq" id="WP_035164741.1">
    <property type="nucleotide sequence ID" value="NZ_BJLO01000002.1"/>
</dbReference>
<dbReference type="PROSITE" id="PS01149">
    <property type="entry name" value="PSI_RSU"/>
    <property type="match status" value="1"/>
</dbReference>
<dbReference type="PANTHER" id="PTHR47683:SF4">
    <property type="entry name" value="PSEUDOURIDINE SYNTHASE"/>
    <property type="match status" value="1"/>
</dbReference>
<dbReference type="NCBIfam" id="TIGR00093">
    <property type="entry name" value="pseudouridine synthase"/>
    <property type="match status" value="1"/>
</dbReference>
<dbReference type="FunFam" id="3.30.70.1560:FF:000001">
    <property type="entry name" value="Pseudouridine synthase"/>
    <property type="match status" value="1"/>
</dbReference>
<dbReference type="Gene3D" id="3.30.70.580">
    <property type="entry name" value="Pseudouridine synthase I, catalytic domain, N-terminal subdomain"/>
    <property type="match status" value="1"/>
</dbReference>